<comment type="caution">
    <text evidence="2">The sequence shown here is derived from an EMBL/GenBank/DDBJ whole genome shotgun (WGS) entry which is preliminary data.</text>
</comment>
<keyword evidence="1" id="KW-0732">Signal</keyword>
<dbReference type="AlphaFoldDB" id="A0A0J1GZ08"/>
<evidence type="ECO:0000256" key="1">
    <source>
        <dbReference type="SAM" id="SignalP"/>
    </source>
</evidence>
<name>A0A0J1GZ08_9GAMM</name>
<accession>A0A0J1GZ08</accession>
<evidence type="ECO:0000313" key="3">
    <source>
        <dbReference type="Proteomes" id="UP000036097"/>
    </source>
</evidence>
<evidence type="ECO:0008006" key="4">
    <source>
        <dbReference type="Google" id="ProtNLM"/>
    </source>
</evidence>
<dbReference type="ESTHER" id="9gamm-a0a0j1gz08">
    <property type="family name" value="Chlorophyllase"/>
</dbReference>
<dbReference type="EMBL" id="LDOT01000020">
    <property type="protein sequence ID" value="KLV04860.1"/>
    <property type="molecule type" value="Genomic_DNA"/>
</dbReference>
<dbReference type="Proteomes" id="UP000036097">
    <property type="component" value="Unassembled WGS sequence"/>
</dbReference>
<dbReference type="InterPro" id="IPR029058">
    <property type="entry name" value="AB_hydrolase_fold"/>
</dbReference>
<protein>
    <recommendedName>
        <fullName evidence="4">Alpha/beta hydrolase</fullName>
    </recommendedName>
</protein>
<evidence type="ECO:0000313" key="2">
    <source>
        <dbReference type="EMBL" id="KLV04860.1"/>
    </source>
</evidence>
<sequence>MKFLTGSCVLLISTCANSASLEIHDDKRNRDIPVLITEPVSTTCTPTKRCPVAIFSAGNKVPHDRYSFLTDKFNEMGYITISINHELPNDPPLSKVGDLYLTRIENWQRGADTINHVVKKLPDYFPNNYDFSNIVLVGHSNGGDISTWLTNMNKDYISTLITLDHKRVPLPRTTGIHVLSINSPEYPTKLGVLYSPEEQEHFGSQVHMIELSKHMDFSDFGTQEVHEKTNKIIEQFLRVQNP</sequence>
<dbReference type="STRING" id="1195763.ABT56_14095"/>
<organism evidence="2 3">
    <name type="scientific">Photobacterium aquae</name>
    <dbReference type="NCBI Taxonomy" id="1195763"/>
    <lineage>
        <taxon>Bacteria</taxon>
        <taxon>Pseudomonadati</taxon>
        <taxon>Pseudomonadota</taxon>
        <taxon>Gammaproteobacteria</taxon>
        <taxon>Vibrionales</taxon>
        <taxon>Vibrionaceae</taxon>
        <taxon>Photobacterium</taxon>
    </lineage>
</organism>
<dbReference type="Gene3D" id="3.40.50.1820">
    <property type="entry name" value="alpha/beta hydrolase"/>
    <property type="match status" value="1"/>
</dbReference>
<dbReference type="PATRIC" id="fig|1195763.3.peg.2986"/>
<keyword evidence="3" id="KW-1185">Reference proteome</keyword>
<proteinExistence type="predicted"/>
<feature type="chain" id="PRO_5005252062" description="Alpha/beta hydrolase" evidence="1">
    <location>
        <begin position="19"/>
        <end position="242"/>
    </location>
</feature>
<reference evidence="2 3" key="1">
    <citation type="submission" date="2015-05" db="EMBL/GenBank/DDBJ databases">
        <title>Photobacterium galathea sp. nov.</title>
        <authorList>
            <person name="Machado H."/>
            <person name="Gram L."/>
        </authorList>
    </citation>
    <scope>NUCLEOTIDE SEQUENCE [LARGE SCALE GENOMIC DNA]</scope>
    <source>
        <strain evidence="2 3">CGMCC 1.12159</strain>
    </source>
</reference>
<dbReference type="SUPFAM" id="SSF53474">
    <property type="entry name" value="alpha/beta-Hydrolases"/>
    <property type="match status" value="1"/>
</dbReference>
<feature type="signal peptide" evidence="1">
    <location>
        <begin position="1"/>
        <end position="18"/>
    </location>
</feature>
<gene>
    <name evidence="2" type="ORF">ABT56_14095</name>
</gene>